<reference evidence="2" key="1">
    <citation type="submission" date="2016-08" db="EMBL/GenBank/DDBJ databases">
        <authorList>
            <person name="Seilhamer J.J."/>
        </authorList>
    </citation>
    <scope>NUCLEOTIDE SEQUENCE</scope>
    <source>
        <strain evidence="2">86</strain>
    </source>
</reference>
<name>A0A212LU15_9FIRM</name>
<evidence type="ECO:0000256" key="1">
    <source>
        <dbReference type="SAM" id="MobiDB-lite"/>
    </source>
</evidence>
<dbReference type="Pfam" id="PF13289">
    <property type="entry name" value="SIR2_2"/>
    <property type="match status" value="1"/>
</dbReference>
<feature type="compositionally biased region" description="Basic and acidic residues" evidence="1">
    <location>
        <begin position="405"/>
        <end position="422"/>
    </location>
</feature>
<organism evidence="2">
    <name type="scientific">uncultured Sporomusa sp</name>
    <dbReference type="NCBI Taxonomy" id="307249"/>
    <lineage>
        <taxon>Bacteria</taxon>
        <taxon>Bacillati</taxon>
        <taxon>Bacillota</taxon>
        <taxon>Negativicutes</taxon>
        <taxon>Selenomonadales</taxon>
        <taxon>Sporomusaceae</taxon>
        <taxon>Sporomusa</taxon>
        <taxon>environmental samples</taxon>
    </lineage>
</organism>
<dbReference type="AlphaFoldDB" id="A0A212LU15"/>
<protein>
    <submittedName>
        <fullName evidence="2">Uncharacterized protein</fullName>
    </submittedName>
</protein>
<accession>A0A212LU15</accession>
<proteinExistence type="predicted"/>
<feature type="region of interest" description="Disordered" evidence="1">
    <location>
        <begin position="405"/>
        <end position="428"/>
    </location>
</feature>
<evidence type="ECO:0000313" key="2">
    <source>
        <dbReference type="EMBL" id="SCM80991.1"/>
    </source>
</evidence>
<dbReference type="RefSeq" id="WP_288184144.1">
    <property type="nucleotide sequence ID" value="NZ_LT608335.1"/>
</dbReference>
<sequence>MDKYNIDWNKKHILKISNESFSMDDPSEESIEWRKKIEPWLTAIFQSEHFSLLTGAGLTTAITTLAGKRSQGMERSEFGIFKKEIQEWADKSSIEMARGQANIEDDLRTALELLKGLQIQQTELANYLKDEIDNKLSDFIKNILDTEKNFEMDKEKSSEALNYLKSFLISFVSRAASRDRLQIFTTNYDRFIEYGCDLAGIYTLDRFIGKVQPIFRTSKIELDYHYNPPGIRGEPRYVEGVTKLTKLHGSIDWRFKDGMIIKAALPFGASQDHPEVPKKASDHLVIYPNSYKGIDTAFYPYAELFRDFASATCRPNSVLVTYGYGFGDSHINRIIRDMLIIPSTHVVIISYDTASGRIENFIKENNQSQFTLLIGNHFGDLRTLVDSYLPKAAIDRLTERMQKNVDRRGLAEENKKNSDNRDGALFNG</sequence>
<gene>
    <name evidence="2" type="ORF">KL86SPO_31170</name>
</gene>
<dbReference type="EMBL" id="FMJE01000003">
    <property type="protein sequence ID" value="SCM80991.1"/>
    <property type="molecule type" value="Genomic_DNA"/>
</dbReference>